<feature type="transmembrane region" description="Helical" evidence="8">
    <location>
        <begin position="196"/>
        <end position="218"/>
    </location>
</feature>
<dbReference type="RefSeq" id="WP_089862135.1">
    <property type="nucleotide sequence ID" value="NZ_FOTI01000032.1"/>
</dbReference>
<feature type="transmembrane region" description="Helical" evidence="8">
    <location>
        <begin position="122"/>
        <end position="142"/>
    </location>
</feature>
<comment type="similarity">
    <text evidence="2">Belongs to the binding-protein-dependent transport system permease family. FecCD subfamily.</text>
</comment>
<dbReference type="OrthoDB" id="9792889at2"/>
<evidence type="ECO:0000256" key="8">
    <source>
        <dbReference type="SAM" id="Phobius"/>
    </source>
</evidence>
<dbReference type="Proteomes" id="UP000199006">
    <property type="component" value="Unassembled WGS sequence"/>
</dbReference>
<dbReference type="GO" id="GO:0005886">
    <property type="term" value="C:plasma membrane"/>
    <property type="evidence" value="ECO:0007669"/>
    <property type="project" value="UniProtKB-SubCell"/>
</dbReference>
<keyword evidence="6 8" id="KW-1133">Transmembrane helix</keyword>
<comment type="subcellular location">
    <subcellularLocation>
        <location evidence="1">Cell membrane</location>
        <topology evidence="1">Multi-pass membrane protein</topology>
    </subcellularLocation>
</comment>
<keyword evidence="3" id="KW-0813">Transport</keyword>
<proteinExistence type="inferred from homology"/>
<dbReference type="InterPro" id="IPR037294">
    <property type="entry name" value="ABC_BtuC-like"/>
</dbReference>
<feature type="transmembrane region" description="Helical" evidence="8">
    <location>
        <begin position="62"/>
        <end position="82"/>
    </location>
</feature>
<dbReference type="GO" id="GO:0033214">
    <property type="term" value="P:siderophore-iron import into cell"/>
    <property type="evidence" value="ECO:0007669"/>
    <property type="project" value="TreeGrafter"/>
</dbReference>
<evidence type="ECO:0000256" key="2">
    <source>
        <dbReference type="ARBA" id="ARBA00007935"/>
    </source>
</evidence>
<feature type="transmembrane region" description="Helical" evidence="8">
    <location>
        <begin position="12"/>
        <end position="33"/>
    </location>
</feature>
<evidence type="ECO:0000256" key="4">
    <source>
        <dbReference type="ARBA" id="ARBA00022475"/>
    </source>
</evidence>
<reference evidence="9 10" key="1">
    <citation type="submission" date="2016-10" db="EMBL/GenBank/DDBJ databases">
        <authorList>
            <person name="de Groot N.N."/>
        </authorList>
    </citation>
    <scope>NUCLEOTIDE SEQUENCE [LARGE SCALE GENOMIC DNA]</scope>
    <source>
        <strain evidence="9 10">ATCC 51327</strain>
    </source>
</reference>
<evidence type="ECO:0000313" key="9">
    <source>
        <dbReference type="EMBL" id="SFL80479.1"/>
    </source>
</evidence>
<evidence type="ECO:0000256" key="3">
    <source>
        <dbReference type="ARBA" id="ARBA00022448"/>
    </source>
</evidence>
<protein>
    <submittedName>
        <fullName evidence="9">Iron complex transport system permease protein</fullName>
    </submittedName>
</protein>
<feature type="transmembrane region" description="Helical" evidence="8">
    <location>
        <begin position="154"/>
        <end position="176"/>
    </location>
</feature>
<keyword evidence="4" id="KW-1003">Cell membrane</keyword>
<dbReference type="EMBL" id="FOTI01000032">
    <property type="protein sequence ID" value="SFL80479.1"/>
    <property type="molecule type" value="Genomic_DNA"/>
</dbReference>
<feature type="transmembrane region" description="Helical" evidence="8">
    <location>
        <begin position="311"/>
        <end position="328"/>
    </location>
</feature>
<dbReference type="CDD" id="cd06550">
    <property type="entry name" value="TM_ABC_iron-siderophores_like"/>
    <property type="match status" value="1"/>
</dbReference>
<feature type="transmembrane region" description="Helical" evidence="8">
    <location>
        <begin position="239"/>
        <end position="266"/>
    </location>
</feature>
<dbReference type="Pfam" id="PF01032">
    <property type="entry name" value="FecCD"/>
    <property type="match status" value="1"/>
</dbReference>
<keyword evidence="5 8" id="KW-0812">Transmembrane</keyword>
<dbReference type="PANTHER" id="PTHR30472:SF65">
    <property type="entry name" value="SIDEROPHORE TRANSPORT SYSTEM PERMEASE PROTEIN YFIZ-RELATED"/>
    <property type="match status" value="1"/>
</dbReference>
<evidence type="ECO:0000256" key="1">
    <source>
        <dbReference type="ARBA" id="ARBA00004651"/>
    </source>
</evidence>
<keyword evidence="10" id="KW-1185">Reference proteome</keyword>
<organism evidence="9 10">
    <name type="scientific">Halanaerobium salsuginis</name>
    <dbReference type="NCBI Taxonomy" id="29563"/>
    <lineage>
        <taxon>Bacteria</taxon>
        <taxon>Bacillati</taxon>
        <taxon>Bacillota</taxon>
        <taxon>Clostridia</taxon>
        <taxon>Halanaerobiales</taxon>
        <taxon>Halanaerobiaceae</taxon>
        <taxon>Halanaerobium</taxon>
    </lineage>
</organism>
<evidence type="ECO:0000256" key="6">
    <source>
        <dbReference type="ARBA" id="ARBA00022989"/>
    </source>
</evidence>
<dbReference type="Gene3D" id="1.10.3470.10">
    <property type="entry name" value="ABC transporter involved in vitamin B12 uptake, BtuC"/>
    <property type="match status" value="1"/>
</dbReference>
<dbReference type="AlphaFoldDB" id="A0A1I4KPK3"/>
<keyword evidence="7 8" id="KW-0472">Membrane</keyword>
<dbReference type="InterPro" id="IPR000522">
    <property type="entry name" value="ABC_transptr_permease_BtuC"/>
</dbReference>
<dbReference type="FunFam" id="1.10.3470.10:FF:000001">
    <property type="entry name" value="Vitamin B12 ABC transporter permease BtuC"/>
    <property type="match status" value="1"/>
</dbReference>
<evidence type="ECO:0000256" key="7">
    <source>
        <dbReference type="ARBA" id="ARBA00023136"/>
    </source>
</evidence>
<name>A0A1I4KPK3_9FIRM</name>
<accession>A0A1I4KPK3</accession>
<dbReference type="STRING" id="29563.SAMN02983006_02074"/>
<dbReference type="PANTHER" id="PTHR30472">
    <property type="entry name" value="FERRIC ENTEROBACTIN TRANSPORT SYSTEM PERMEASE PROTEIN"/>
    <property type="match status" value="1"/>
</dbReference>
<sequence length="334" mass="36049">MQKNNKRISFSYLLIIALLFLLISFFLAVRFGAAEVSFKQTWQALSFSGNIEEIIILQEIRIPRAIAAIFVGAALAAAGAIMQGMTRNPLADPGLFGLTAGANLFLAITLAIFPAIDYLGTILASFIGAAIGAGLVFGIAAFNQKGFSPLKIVLAGSAVSTFLYAVTRAISIYFKISKNVTMWTAGGLVGVGWSQLKLIIPIIIFGLAGAFLLARQLTILSLKEEIAIGLGQKVFRTKIMLFLIIIILTGAAVAVVGNIVFLGLMIPHLVRTFAGRDYRFVMPLSALTGSIFMLLADLLSRTLNAPYETPVVAIIALLGLPFFLIIVNRRRRYF</sequence>
<gene>
    <name evidence="9" type="ORF">SAMN02983006_02074</name>
</gene>
<evidence type="ECO:0000313" key="10">
    <source>
        <dbReference type="Proteomes" id="UP000199006"/>
    </source>
</evidence>
<evidence type="ECO:0000256" key="5">
    <source>
        <dbReference type="ARBA" id="ARBA00022692"/>
    </source>
</evidence>
<dbReference type="SUPFAM" id="SSF81345">
    <property type="entry name" value="ABC transporter involved in vitamin B12 uptake, BtuC"/>
    <property type="match status" value="1"/>
</dbReference>
<feature type="transmembrane region" description="Helical" evidence="8">
    <location>
        <begin position="94"/>
        <end position="116"/>
    </location>
</feature>
<dbReference type="GO" id="GO:0022857">
    <property type="term" value="F:transmembrane transporter activity"/>
    <property type="evidence" value="ECO:0007669"/>
    <property type="project" value="InterPro"/>
</dbReference>